<feature type="transmembrane region" description="Helical" evidence="1">
    <location>
        <begin position="12"/>
        <end position="45"/>
    </location>
</feature>
<feature type="non-terminal residue" evidence="2">
    <location>
        <position position="170"/>
    </location>
</feature>
<dbReference type="eggNOG" id="ENOG502RHV4">
    <property type="taxonomic scope" value="Eukaryota"/>
</dbReference>
<evidence type="ECO:0008006" key="4">
    <source>
        <dbReference type="Google" id="ProtNLM"/>
    </source>
</evidence>
<keyword evidence="1" id="KW-0812">Transmembrane</keyword>
<protein>
    <recommendedName>
        <fullName evidence="4">MARVEL domain-containing protein</fullName>
    </recommendedName>
</protein>
<feature type="non-terminal residue" evidence="2">
    <location>
        <position position="1"/>
    </location>
</feature>
<dbReference type="FunCoup" id="F0ZAQ4">
    <property type="interactions" value="743"/>
</dbReference>
<reference evidence="3" key="1">
    <citation type="journal article" date="2011" name="Genome Biol.">
        <title>Comparative genomics of the social amoebae Dictyostelium discoideum and Dictyostelium purpureum.</title>
        <authorList>
            <consortium name="US DOE Joint Genome Institute (JGI-PGF)"/>
            <person name="Sucgang R."/>
            <person name="Kuo A."/>
            <person name="Tian X."/>
            <person name="Salerno W."/>
            <person name="Parikh A."/>
            <person name="Feasley C.L."/>
            <person name="Dalin E."/>
            <person name="Tu H."/>
            <person name="Huang E."/>
            <person name="Barry K."/>
            <person name="Lindquist E."/>
            <person name="Shapiro H."/>
            <person name="Bruce D."/>
            <person name="Schmutz J."/>
            <person name="Salamov A."/>
            <person name="Fey P."/>
            <person name="Gaudet P."/>
            <person name="Anjard C."/>
            <person name="Babu M.M."/>
            <person name="Basu S."/>
            <person name="Bushmanova Y."/>
            <person name="van der Wel H."/>
            <person name="Katoh-Kurasawa M."/>
            <person name="Dinh C."/>
            <person name="Coutinho P.M."/>
            <person name="Saito T."/>
            <person name="Elias M."/>
            <person name="Schaap P."/>
            <person name="Kay R.R."/>
            <person name="Henrissat B."/>
            <person name="Eichinger L."/>
            <person name="Rivero F."/>
            <person name="Putnam N.H."/>
            <person name="West C.M."/>
            <person name="Loomis W.F."/>
            <person name="Chisholm R.L."/>
            <person name="Shaulsky G."/>
            <person name="Strassmann J.E."/>
            <person name="Queller D.C."/>
            <person name="Kuspa A."/>
            <person name="Grigoriev I.V."/>
        </authorList>
    </citation>
    <scope>NUCLEOTIDE SEQUENCE [LARGE SCALE GENOMIC DNA]</scope>
    <source>
        <strain evidence="3">QSDP1</strain>
    </source>
</reference>
<dbReference type="GeneID" id="10506251"/>
<evidence type="ECO:0000313" key="2">
    <source>
        <dbReference type="EMBL" id="EGC38961.1"/>
    </source>
</evidence>
<dbReference type="InParanoid" id="F0ZAQ4"/>
<proteinExistence type="predicted"/>
<dbReference type="RefSeq" id="XP_003284526.1">
    <property type="nucleotide sequence ID" value="XM_003284478.1"/>
</dbReference>
<dbReference type="OrthoDB" id="20333at2759"/>
<sequence>GHSHHKTFTTRIGNAILSLIFLGLSFFFMAYGIVQICVGAAAPYGITSRNAWVFIVNGLFCLVVGSHGFFLLFHKRSSAFTHCMLNIILIVQAFVLFTIYSALLNRNIREICGGEFYNNPYCHHDREVYLGIALAIFWVINITVIPFSLICSIIHLRSVNRNKNQESIEN</sequence>
<dbReference type="EMBL" id="GL870966">
    <property type="protein sequence ID" value="EGC38961.1"/>
    <property type="molecule type" value="Genomic_DNA"/>
</dbReference>
<keyword evidence="1" id="KW-1133">Transmembrane helix</keyword>
<name>F0ZAQ4_DICPU</name>
<dbReference type="Proteomes" id="UP000001064">
    <property type="component" value="Unassembled WGS sequence"/>
</dbReference>
<feature type="transmembrane region" description="Helical" evidence="1">
    <location>
        <begin position="128"/>
        <end position="154"/>
    </location>
</feature>
<evidence type="ECO:0000256" key="1">
    <source>
        <dbReference type="SAM" id="Phobius"/>
    </source>
</evidence>
<dbReference type="AlphaFoldDB" id="F0ZAQ4"/>
<accession>F0ZAQ4</accession>
<keyword evidence="3" id="KW-1185">Reference proteome</keyword>
<dbReference type="KEGG" id="dpp:DICPUDRAFT_21493"/>
<dbReference type="OMA" id="QVENAIM"/>
<evidence type="ECO:0000313" key="3">
    <source>
        <dbReference type="Proteomes" id="UP000001064"/>
    </source>
</evidence>
<dbReference type="VEuPathDB" id="AmoebaDB:DICPUDRAFT_21493"/>
<keyword evidence="1" id="KW-0472">Membrane</keyword>
<feature type="transmembrane region" description="Helical" evidence="1">
    <location>
        <begin position="51"/>
        <end position="73"/>
    </location>
</feature>
<organism evidence="2 3">
    <name type="scientific">Dictyostelium purpureum</name>
    <name type="common">Slime mold</name>
    <dbReference type="NCBI Taxonomy" id="5786"/>
    <lineage>
        <taxon>Eukaryota</taxon>
        <taxon>Amoebozoa</taxon>
        <taxon>Evosea</taxon>
        <taxon>Eumycetozoa</taxon>
        <taxon>Dictyostelia</taxon>
        <taxon>Dictyosteliales</taxon>
        <taxon>Dictyosteliaceae</taxon>
        <taxon>Dictyostelium</taxon>
    </lineage>
</organism>
<feature type="transmembrane region" description="Helical" evidence="1">
    <location>
        <begin position="85"/>
        <end position="108"/>
    </location>
</feature>
<gene>
    <name evidence="2" type="ORF">DICPUDRAFT_21493</name>
</gene>